<dbReference type="InterPro" id="IPR002946">
    <property type="entry name" value="CLIC"/>
</dbReference>
<dbReference type="STRING" id="33528.ENSGAFP00000008936"/>
<evidence type="ECO:0000256" key="11">
    <source>
        <dbReference type="ARBA" id="ARBA00023214"/>
    </source>
</evidence>
<keyword evidence="7" id="KW-0560">Oxidoreductase</keyword>
<evidence type="ECO:0000256" key="1">
    <source>
        <dbReference type="ARBA" id="ARBA00007655"/>
    </source>
</evidence>
<dbReference type="PRINTS" id="PR01263">
    <property type="entry name" value="INTCLCHANNEL"/>
</dbReference>
<dbReference type="InterPro" id="IPR040079">
    <property type="entry name" value="Glutathione_S-Trfase"/>
</dbReference>
<feature type="compositionally biased region" description="Acidic residues" evidence="15">
    <location>
        <begin position="203"/>
        <end position="218"/>
    </location>
</feature>
<keyword evidence="4" id="KW-0812">Transmembrane</keyword>
<evidence type="ECO:0000313" key="18">
    <source>
        <dbReference type="Proteomes" id="UP000250572"/>
    </source>
</evidence>
<dbReference type="InterPro" id="IPR053823">
    <property type="entry name" value="CLIC_N"/>
</dbReference>
<comment type="similarity">
    <text evidence="1 14">Belongs to the chloride channel CLIC family.</text>
</comment>
<dbReference type="InterPro" id="IPR010987">
    <property type="entry name" value="Glutathione-S-Trfase_C-like"/>
</dbReference>
<keyword evidence="8 14" id="KW-0406">Ion transport</keyword>
<dbReference type="InterPro" id="IPR036282">
    <property type="entry name" value="Glutathione-S-Trfase_C_sf"/>
</dbReference>
<dbReference type="GO" id="GO:0016491">
    <property type="term" value="F:oxidoreductase activity"/>
    <property type="evidence" value="ECO:0007669"/>
    <property type="project" value="UniProtKB-KW"/>
</dbReference>
<comment type="subcellular location">
    <subcellularLocation>
        <location evidence="14">Membrane</location>
        <topology evidence="14">Single-pass membrane protein</topology>
    </subcellularLocation>
    <subcellularLocation>
        <location evidence="14">Cytoplasm</location>
    </subcellularLocation>
</comment>
<organism evidence="17 18">
    <name type="scientific">Gambusia affinis</name>
    <name type="common">Western mosquitofish</name>
    <name type="synonym">Heterandria affinis</name>
    <dbReference type="NCBI Taxonomy" id="33528"/>
    <lineage>
        <taxon>Eukaryota</taxon>
        <taxon>Metazoa</taxon>
        <taxon>Chordata</taxon>
        <taxon>Craniata</taxon>
        <taxon>Vertebrata</taxon>
        <taxon>Euteleostomi</taxon>
        <taxon>Actinopterygii</taxon>
        <taxon>Neopterygii</taxon>
        <taxon>Teleostei</taxon>
        <taxon>Neoteleostei</taxon>
        <taxon>Acanthomorphata</taxon>
        <taxon>Ovalentaria</taxon>
        <taxon>Atherinomorphae</taxon>
        <taxon>Cyprinodontiformes</taxon>
        <taxon>Poeciliidae</taxon>
        <taxon>Poeciliinae</taxon>
        <taxon>Gambusia</taxon>
    </lineage>
</organism>
<feature type="compositionally biased region" description="Low complexity" evidence="15">
    <location>
        <begin position="171"/>
        <end position="186"/>
    </location>
</feature>
<keyword evidence="11 14" id="KW-0868">Chloride</keyword>
<proteinExistence type="inferred from homology"/>
<dbReference type="FunFam" id="1.20.1050.10:FF:000001">
    <property type="entry name" value="Chloride intracellular channel 2"/>
    <property type="match status" value="1"/>
</dbReference>
<keyword evidence="18" id="KW-1185">Reference proteome</keyword>
<reference evidence="17 18" key="1">
    <citation type="journal article" date="2018" name="G3 (Bethesda)">
        <title>A High-Quality Reference Genome for the Invasive Mosquitofish Gambusia affinis Using a Chicago Library.</title>
        <authorList>
            <person name="Hoffberg S.L."/>
            <person name="Troendle N.J."/>
            <person name="Glenn T.C."/>
            <person name="Mahmud O."/>
            <person name="Louha S."/>
            <person name="Chalopin D."/>
            <person name="Bennetzen J.L."/>
            <person name="Mauricio R."/>
        </authorList>
    </citation>
    <scope>NUCLEOTIDE SEQUENCE [LARGE SCALE GENOMIC DNA]</scope>
    <source>
        <strain evidence="17">NE01/NJP1002.9</strain>
        <tissue evidence="17">Muscle</tissue>
    </source>
</reference>
<feature type="compositionally biased region" description="Polar residues" evidence="15">
    <location>
        <begin position="36"/>
        <end position="52"/>
    </location>
</feature>
<dbReference type="Gene3D" id="1.20.1050.10">
    <property type="match status" value="1"/>
</dbReference>
<comment type="catalytic activity">
    <reaction evidence="13">
        <text>chloride(in) = chloride(out)</text>
        <dbReference type="Rhea" id="RHEA:29823"/>
        <dbReference type="ChEBI" id="CHEBI:17996"/>
    </reaction>
</comment>
<dbReference type="GO" id="GO:0034707">
    <property type="term" value="C:chloride channel complex"/>
    <property type="evidence" value="ECO:0007669"/>
    <property type="project" value="UniProtKB-KW"/>
</dbReference>
<evidence type="ECO:0000256" key="2">
    <source>
        <dbReference type="ARBA" id="ARBA00022448"/>
    </source>
</evidence>
<keyword evidence="9" id="KW-0472">Membrane</keyword>
<dbReference type="PANTHER" id="PTHR45476">
    <property type="entry name" value="CHLORIDE INTRACELLULAR CHANNEL PROTEIN 6-RELATED"/>
    <property type="match status" value="1"/>
</dbReference>
<feature type="domain" description="GST C-terminal" evidence="16">
    <location>
        <begin position="363"/>
        <end position="512"/>
    </location>
</feature>
<evidence type="ECO:0000256" key="13">
    <source>
        <dbReference type="ARBA" id="ARBA00024167"/>
    </source>
</evidence>
<dbReference type="PANTHER" id="PTHR45476:SF4">
    <property type="entry name" value="CHLORIDE INTRACELLULAR CHANNEL PROTEIN 5"/>
    <property type="match status" value="1"/>
</dbReference>
<evidence type="ECO:0000259" key="16">
    <source>
        <dbReference type="PROSITE" id="PS50405"/>
    </source>
</evidence>
<accession>A0A315W2T9</accession>
<evidence type="ECO:0000256" key="9">
    <source>
        <dbReference type="ARBA" id="ARBA00023136"/>
    </source>
</evidence>
<evidence type="ECO:0000256" key="4">
    <source>
        <dbReference type="ARBA" id="ARBA00022692"/>
    </source>
</evidence>
<sequence length="512" mass="57816">MPHRKANSTLGNILKARRQKKRMDPFNENIYERPENGSSESEPEHSYQNQSLGMYDFTNPVNQPEQTYQNQSDGTYEVVSEAIYEEPSKVEHSYQIRSNGTYEEANVATYEEPSEVEHSYQNQSSGIYEMLNEEPADQTPVYNNTRAAEDGASTRKSPSPEQPPAEERQGSSSSISSSSSSSSSSSHPETENKEEMQNHETGEMEEEEEKQSQDEEIEAKEGREVVGEESIPNMKWDVGSPEIEVERKRLQDRASSSSSSSSSASKKEPVNEEDTPKICLFARAGSDGESIGNCPFSQRLFMILWLKGVVFNVTTVDLKRKPADLHNLAPGTHPPFLTFEGNVLTDVNKIEEYLEEMLGPPKYPRLATKNRESNVAGNDIFARFSAYVKNTRPEKNRSLEKSLNKALAKLDEYLMRPIPDEVQSGRHSGEGPSTRKYLDGDELTLADCNLLPKLHVVKVVAKKYRNYDVPSEFKGVWRYLDNAYKRDEFTNTCAADVEIELAYQAVAKRLEK</sequence>
<dbReference type="GO" id="GO:0005254">
    <property type="term" value="F:chloride channel activity"/>
    <property type="evidence" value="ECO:0007669"/>
    <property type="project" value="UniProtKB-KW"/>
</dbReference>
<feature type="region of interest" description="Disordered" evidence="15">
    <location>
        <begin position="1"/>
        <end position="74"/>
    </location>
</feature>
<comment type="domain">
    <text evidence="14">Members of this family may change from a globular, soluble state to a state where the N-terminal domain is inserted into the membrane and functions as chloride channel. A conformation change of the N-terminal domain is thought to expose hydrophobic surfaces that trigger membrane insertion.</text>
</comment>
<evidence type="ECO:0000256" key="7">
    <source>
        <dbReference type="ARBA" id="ARBA00023002"/>
    </source>
</evidence>
<evidence type="ECO:0000256" key="10">
    <source>
        <dbReference type="ARBA" id="ARBA00023173"/>
    </source>
</evidence>
<dbReference type="SUPFAM" id="SSF47616">
    <property type="entry name" value="GST C-terminal domain-like"/>
    <property type="match status" value="1"/>
</dbReference>
<keyword evidence="10 14" id="KW-0869">Chloride channel</keyword>
<keyword evidence="6" id="KW-1133">Transmembrane helix</keyword>
<keyword evidence="3 14" id="KW-0963">Cytoplasm</keyword>
<feature type="region of interest" description="Disordered" evidence="15">
    <location>
        <begin position="105"/>
        <end position="273"/>
    </location>
</feature>
<dbReference type="EMBL" id="NHOQ01000520">
    <property type="protein sequence ID" value="PWA29882.1"/>
    <property type="molecule type" value="Genomic_DNA"/>
</dbReference>
<evidence type="ECO:0000256" key="3">
    <source>
        <dbReference type="ARBA" id="ARBA00022490"/>
    </source>
</evidence>
<feature type="compositionally biased region" description="Basic and acidic residues" evidence="15">
    <location>
        <begin position="22"/>
        <end position="35"/>
    </location>
</feature>
<evidence type="ECO:0000256" key="12">
    <source>
        <dbReference type="ARBA" id="ARBA00023303"/>
    </source>
</evidence>
<keyword evidence="5 14" id="KW-0851">Voltage-gated channel</keyword>
<dbReference type="SFLD" id="SFLDS00019">
    <property type="entry name" value="Glutathione_Transferase_(cytos"/>
    <property type="match status" value="1"/>
</dbReference>
<evidence type="ECO:0000256" key="8">
    <source>
        <dbReference type="ARBA" id="ARBA00023065"/>
    </source>
</evidence>
<name>A0A315W2T9_GAMAF</name>
<dbReference type="CDD" id="cd03061">
    <property type="entry name" value="GST_N_CLIC"/>
    <property type="match status" value="1"/>
</dbReference>
<dbReference type="Pfam" id="PF13410">
    <property type="entry name" value="GST_C_2"/>
    <property type="match status" value="1"/>
</dbReference>
<dbReference type="AlphaFoldDB" id="A0A315W2T9"/>
<feature type="compositionally biased region" description="Polar residues" evidence="15">
    <location>
        <begin position="59"/>
        <end position="74"/>
    </location>
</feature>
<dbReference type="InterPro" id="IPR036249">
    <property type="entry name" value="Thioredoxin-like_sf"/>
</dbReference>
<evidence type="ECO:0000313" key="17">
    <source>
        <dbReference type="EMBL" id="PWA29882.1"/>
    </source>
</evidence>
<dbReference type="Pfam" id="PF22441">
    <property type="entry name" value="CLIC-like_N"/>
    <property type="match status" value="1"/>
</dbReference>
<evidence type="ECO:0000256" key="14">
    <source>
        <dbReference type="RuleBase" id="RU362009"/>
    </source>
</evidence>
<dbReference type="Gene3D" id="3.40.30.10">
    <property type="entry name" value="Glutaredoxin"/>
    <property type="match status" value="1"/>
</dbReference>
<dbReference type="SUPFAM" id="SSF52833">
    <property type="entry name" value="Thioredoxin-like"/>
    <property type="match status" value="1"/>
</dbReference>
<feature type="compositionally biased region" description="Low complexity" evidence="15">
    <location>
        <begin position="254"/>
        <end position="264"/>
    </location>
</feature>
<keyword evidence="2 14" id="KW-0813">Transport</keyword>
<comment type="caution">
    <text evidence="17">The sequence shown here is derived from an EMBL/GenBank/DDBJ whole genome shotgun (WGS) entry which is preliminary data.</text>
</comment>
<evidence type="ECO:0000256" key="5">
    <source>
        <dbReference type="ARBA" id="ARBA00022882"/>
    </source>
</evidence>
<dbReference type="SFLD" id="SFLDG00358">
    <property type="entry name" value="Main_(cytGST)"/>
    <property type="match status" value="1"/>
</dbReference>
<dbReference type="NCBIfam" id="TIGR00862">
    <property type="entry name" value="O-ClC"/>
    <property type="match status" value="1"/>
</dbReference>
<protein>
    <recommendedName>
        <fullName evidence="14">Chloride intracellular channel protein</fullName>
    </recommendedName>
</protein>
<gene>
    <name evidence="17" type="ORF">CCH79_00018128</name>
</gene>
<dbReference type="Proteomes" id="UP000250572">
    <property type="component" value="Unassembled WGS sequence"/>
</dbReference>
<evidence type="ECO:0000256" key="6">
    <source>
        <dbReference type="ARBA" id="ARBA00022989"/>
    </source>
</evidence>
<feature type="compositionally biased region" description="Basic and acidic residues" evidence="15">
    <location>
        <begin position="188"/>
        <end position="202"/>
    </location>
</feature>
<evidence type="ECO:0000256" key="15">
    <source>
        <dbReference type="SAM" id="MobiDB-lite"/>
    </source>
</evidence>
<dbReference type="GO" id="GO:0005737">
    <property type="term" value="C:cytoplasm"/>
    <property type="evidence" value="ECO:0007669"/>
    <property type="project" value="UniProtKB-SubCell"/>
</dbReference>
<dbReference type="PROSITE" id="PS50405">
    <property type="entry name" value="GST_CTER"/>
    <property type="match status" value="1"/>
</dbReference>
<keyword evidence="12 14" id="KW-0407">Ion channel</keyword>